<comment type="caution">
    <text evidence="1">The sequence shown here is derived from an EMBL/GenBank/DDBJ whole genome shotgun (WGS) entry which is preliminary data.</text>
</comment>
<reference evidence="1 2" key="1">
    <citation type="journal article" date="2016" name="Nat. Commun.">
        <title>Thousands of microbial genomes shed light on interconnected biogeochemical processes in an aquifer system.</title>
        <authorList>
            <person name="Anantharaman K."/>
            <person name="Brown C.T."/>
            <person name="Hug L.A."/>
            <person name="Sharon I."/>
            <person name="Castelle C.J."/>
            <person name="Probst A.J."/>
            <person name="Thomas B.C."/>
            <person name="Singh A."/>
            <person name="Wilkins M.J."/>
            <person name="Karaoz U."/>
            <person name="Brodie E.L."/>
            <person name="Williams K.H."/>
            <person name="Hubbard S.S."/>
            <person name="Banfield J.F."/>
        </authorList>
    </citation>
    <scope>NUCLEOTIDE SEQUENCE [LARGE SCALE GENOMIC DNA]</scope>
</reference>
<name>A0A1F8CT84_9BACT</name>
<dbReference type="Proteomes" id="UP000178999">
    <property type="component" value="Unassembled WGS sequence"/>
</dbReference>
<protein>
    <submittedName>
        <fullName evidence="1">Uncharacterized protein</fullName>
    </submittedName>
</protein>
<dbReference type="STRING" id="1802538.A2382_01220"/>
<sequence length="87" mass="10120">MKTMNEIVLDEKHIREFFINKTQEYFAGEIKKEKYAKIMEKLMYKQILPKGIAIEEVGLINLIEDAADLGHRDEGFDKKARGFIASK</sequence>
<proteinExistence type="predicted"/>
<accession>A0A1F8CT84</accession>
<evidence type="ECO:0000313" key="1">
    <source>
        <dbReference type="EMBL" id="OGM79019.1"/>
    </source>
</evidence>
<dbReference type="EMBL" id="MGHY01000021">
    <property type="protein sequence ID" value="OGM79019.1"/>
    <property type="molecule type" value="Genomic_DNA"/>
</dbReference>
<evidence type="ECO:0000313" key="2">
    <source>
        <dbReference type="Proteomes" id="UP000178999"/>
    </source>
</evidence>
<gene>
    <name evidence="1" type="ORF">A2382_01220</name>
</gene>
<dbReference type="AlphaFoldDB" id="A0A1F8CT84"/>
<organism evidence="1 2">
    <name type="scientific">Candidatus Woesebacteria bacterium RIFOXYB1_FULL_38_16</name>
    <dbReference type="NCBI Taxonomy" id="1802538"/>
    <lineage>
        <taxon>Bacteria</taxon>
        <taxon>Candidatus Woeseibacteriota</taxon>
    </lineage>
</organism>